<dbReference type="InterPro" id="IPR004398">
    <property type="entry name" value="RNA_MeTrfase_RsmD"/>
</dbReference>
<dbReference type="AlphaFoldDB" id="A0A3S3Q0K7"/>
<name>A0A3S3Q0K7_9SPHI</name>
<dbReference type="InterPro" id="IPR029063">
    <property type="entry name" value="SAM-dependent_MTases_sf"/>
</dbReference>
<dbReference type="CDD" id="cd02440">
    <property type="entry name" value="AdoMet_MTases"/>
    <property type="match status" value="1"/>
</dbReference>
<dbReference type="GO" id="GO:0008168">
    <property type="term" value="F:methyltransferase activity"/>
    <property type="evidence" value="ECO:0007669"/>
    <property type="project" value="UniProtKB-KW"/>
</dbReference>
<keyword evidence="1 3" id="KW-0489">Methyltransferase</keyword>
<dbReference type="InterPro" id="IPR002052">
    <property type="entry name" value="DNA_methylase_N6_adenine_CS"/>
</dbReference>
<dbReference type="GO" id="GO:0003676">
    <property type="term" value="F:nucleic acid binding"/>
    <property type="evidence" value="ECO:0007669"/>
    <property type="project" value="InterPro"/>
</dbReference>
<evidence type="ECO:0000256" key="1">
    <source>
        <dbReference type="ARBA" id="ARBA00022603"/>
    </source>
</evidence>
<evidence type="ECO:0000313" key="4">
    <source>
        <dbReference type="Proteomes" id="UP000284120"/>
    </source>
</evidence>
<dbReference type="PANTHER" id="PTHR43542:SF1">
    <property type="entry name" value="METHYLTRANSFERASE"/>
    <property type="match status" value="1"/>
</dbReference>
<reference evidence="3 4" key="1">
    <citation type="submission" date="2018-06" db="EMBL/GenBank/DDBJ databases">
        <title>Pedobacter endophyticus sp. nov., an endophytic bacterium isolated from a leaf of Triticum aestivum.</title>
        <authorList>
            <person name="Zhang L."/>
        </authorList>
    </citation>
    <scope>NUCLEOTIDE SEQUENCE [LARGE SCALE GENOMIC DNA]</scope>
    <source>
        <strain evidence="3 4">CM134L-2</strain>
    </source>
</reference>
<dbReference type="OrthoDB" id="9803017at2"/>
<evidence type="ECO:0000313" key="3">
    <source>
        <dbReference type="EMBL" id="RWU10111.1"/>
    </source>
</evidence>
<dbReference type="PIRSF" id="PIRSF004553">
    <property type="entry name" value="CHP00095"/>
    <property type="match status" value="1"/>
</dbReference>
<dbReference type="GO" id="GO:0031167">
    <property type="term" value="P:rRNA methylation"/>
    <property type="evidence" value="ECO:0007669"/>
    <property type="project" value="InterPro"/>
</dbReference>
<keyword evidence="4" id="KW-1185">Reference proteome</keyword>
<keyword evidence="2 3" id="KW-0808">Transferase</keyword>
<dbReference type="RefSeq" id="WP_113645606.1">
    <property type="nucleotide sequence ID" value="NZ_QMHN01000001.1"/>
</dbReference>
<protein>
    <submittedName>
        <fullName evidence="3">Methyltransferase domain-containing protein</fullName>
    </submittedName>
</protein>
<dbReference type="Gene3D" id="3.40.50.150">
    <property type="entry name" value="Vaccinia Virus protein VP39"/>
    <property type="match status" value="1"/>
</dbReference>
<dbReference type="EMBL" id="SAYW01000001">
    <property type="protein sequence ID" value="RWU10111.1"/>
    <property type="molecule type" value="Genomic_DNA"/>
</dbReference>
<sequence>MRIVGGKLKGLQFHAPAKLPVRPTTDMAKEALFNILLNSYDFDECNVLDLFTGTGNISIEFASREVGNITSVDKHPGCVAWLKTVKDKHQLAIDIRKADAFKFLEQTSEKYDIIFADPPYDLPNIPLLPQLVAKHQLLKENGVLVVEHPSMLKLDQQPGYVETRKYGYSSFSFFKEMKEQG</sequence>
<comment type="caution">
    <text evidence="3">The sequence shown here is derived from an EMBL/GenBank/DDBJ whole genome shotgun (WGS) entry which is preliminary data.</text>
</comment>
<dbReference type="PROSITE" id="PS00092">
    <property type="entry name" value="N6_MTASE"/>
    <property type="match status" value="1"/>
</dbReference>
<gene>
    <name evidence="3" type="ORF">DPV69_01845</name>
</gene>
<dbReference type="Proteomes" id="UP000284120">
    <property type="component" value="Unassembled WGS sequence"/>
</dbReference>
<accession>A0A3S3Q0K7</accession>
<evidence type="ECO:0000256" key="2">
    <source>
        <dbReference type="ARBA" id="ARBA00022679"/>
    </source>
</evidence>
<dbReference type="Pfam" id="PF03602">
    <property type="entry name" value="Cons_hypoth95"/>
    <property type="match status" value="1"/>
</dbReference>
<dbReference type="SUPFAM" id="SSF53335">
    <property type="entry name" value="S-adenosyl-L-methionine-dependent methyltransferases"/>
    <property type="match status" value="1"/>
</dbReference>
<dbReference type="PANTHER" id="PTHR43542">
    <property type="entry name" value="METHYLTRANSFERASE"/>
    <property type="match status" value="1"/>
</dbReference>
<proteinExistence type="predicted"/>
<organism evidence="3 4">
    <name type="scientific">Pedobacter chitinilyticus</name>
    <dbReference type="NCBI Taxonomy" id="2233776"/>
    <lineage>
        <taxon>Bacteria</taxon>
        <taxon>Pseudomonadati</taxon>
        <taxon>Bacteroidota</taxon>
        <taxon>Sphingobacteriia</taxon>
        <taxon>Sphingobacteriales</taxon>
        <taxon>Sphingobacteriaceae</taxon>
        <taxon>Pedobacter</taxon>
    </lineage>
</organism>